<evidence type="ECO:0000313" key="1">
    <source>
        <dbReference type="EMBL" id="KAI4311493.1"/>
    </source>
</evidence>
<name>A0ACB9LK79_9MYRT</name>
<organism evidence="1 2">
    <name type="scientific">Melastoma candidum</name>
    <dbReference type="NCBI Taxonomy" id="119954"/>
    <lineage>
        <taxon>Eukaryota</taxon>
        <taxon>Viridiplantae</taxon>
        <taxon>Streptophyta</taxon>
        <taxon>Embryophyta</taxon>
        <taxon>Tracheophyta</taxon>
        <taxon>Spermatophyta</taxon>
        <taxon>Magnoliopsida</taxon>
        <taxon>eudicotyledons</taxon>
        <taxon>Gunneridae</taxon>
        <taxon>Pentapetalae</taxon>
        <taxon>rosids</taxon>
        <taxon>malvids</taxon>
        <taxon>Myrtales</taxon>
        <taxon>Melastomataceae</taxon>
        <taxon>Melastomatoideae</taxon>
        <taxon>Melastomateae</taxon>
        <taxon>Melastoma</taxon>
    </lineage>
</organism>
<sequence length="366" mass="39553">MIEFLLWSCRYIGTVVRNTGVANTNREISMVVMPQLTIQDLWRYMHIIWYCLAPNAWPRQVSVVLDIPSVMPLTNLTSMVCTMANAANGKVPMWPRGSVNMADESCKSKGMEKTLAQNANLAEATDKGCDIAAAVAAATIAAVAAAGAGATAAVAAGAGGEIKAYDVLVGAGRQRCNMSLKTSSTLFMESMVDEFNDSVSFAIASSSLSDELLGIPYPAWSCLKISMLRAQSGLMRRSLVAFSTLIVADEDVIIIIVSSFFDFLFFFPCGSCGEVDAVRVVVGSVDGVTAVVVAGVKDGIPEGEYSGRGRGCDSRKSKREQYHRHEDVVVGARYLDQYVQSYSSEFPERLTANETTKERDNEQLLI</sequence>
<protein>
    <submittedName>
        <fullName evidence="1">Uncharacterized protein</fullName>
    </submittedName>
</protein>
<evidence type="ECO:0000313" key="2">
    <source>
        <dbReference type="Proteomes" id="UP001057402"/>
    </source>
</evidence>
<keyword evidence="2" id="KW-1185">Reference proteome</keyword>
<dbReference type="Proteomes" id="UP001057402">
    <property type="component" value="Chromosome 11"/>
</dbReference>
<accession>A0ACB9LK79</accession>
<comment type="caution">
    <text evidence="1">The sequence shown here is derived from an EMBL/GenBank/DDBJ whole genome shotgun (WGS) entry which is preliminary data.</text>
</comment>
<gene>
    <name evidence="1" type="ORF">MLD38_036384</name>
</gene>
<proteinExistence type="predicted"/>
<dbReference type="EMBL" id="CM042890">
    <property type="protein sequence ID" value="KAI4311493.1"/>
    <property type="molecule type" value="Genomic_DNA"/>
</dbReference>
<reference evidence="2" key="1">
    <citation type="journal article" date="2023" name="Front. Plant Sci.">
        <title>Chromosomal-level genome assembly of Melastoma candidum provides insights into trichome evolution.</title>
        <authorList>
            <person name="Zhong Y."/>
            <person name="Wu W."/>
            <person name="Sun C."/>
            <person name="Zou P."/>
            <person name="Liu Y."/>
            <person name="Dai S."/>
            <person name="Zhou R."/>
        </authorList>
    </citation>
    <scope>NUCLEOTIDE SEQUENCE [LARGE SCALE GENOMIC DNA]</scope>
</reference>